<organism evidence="2">
    <name type="scientific">marine metagenome</name>
    <dbReference type="NCBI Taxonomy" id="408172"/>
    <lineage>
        <taxon>unclassified sequences</taxon>
        <taxon>metagenomes</taxon>
        <taxon>ecological metagenomes</taxon>
    </lineage>
</organism>
<feature type="transmembrane region" description="Helical" evidence="1">
    <location>
        <begin position="296"/>
        <end position="316"/>
    </location>
</feature>
<dbReference type="EMBL" id="UINC01021058">
    <property type="protein sequence ID" value="SVA87811.1"/>
    <property type="molecule type" value="Genomic_DNA"/>
</dbReference>
<feature type="transmembrane region" description="Helical" evidence="1">
    <location>
        <begin position="127"/>
        <end position="144"/>
    </location>
</feature>
<evidence type="ECO:0000256" key="1">
    <source>
        <dbReference type="SAM" id="Phobius"/>
    </source>
</evidence>
<reference evidence="2" key="1">
    <citation type="submission" date="2018-05" db="EMBL/GenBank/DDBJ databases">
        <authorList>
            <person name="Lanie J.A."/>
            <person name="Ng W.-L."/>
            <person name="Kazmierczak K.M."/>
            <person name="Andrzejewski T.M."/>
            <person name="Davidsen T.M."/>
            <person name="Wayne K.J."/>
            <person name="Tettelin H."/>
            <person name="Glass J.I."/>
            <person name="Rusch D."/>
            <person name="Podicherti R."/>
            <person name="Tsui H.-C.T."/>
            <person name="Winkler M.E."/>
        </authorList>
    </citation>
    <scope>NUCLEOTIDE SEQUENCE</scope>
</reference>
<accession>A0A381ZFQ4</accession>
<feature type="transmembrane region" description="Helical" evidence="1">
    <location>
        <begin position="323"/>
        <end position="345"/>
    </location>
</feature>
<feature type="transmembrane region" description="Helical" evidence="1">
    <location>
        <begin position="156"/>
        <end position="180"/>
    </location>
</feature>
<sequence length="494" mass="54282">MKPRLPSGRMAPTLLPALMTTAVYLPNAVRRSAWSDDYPFLESGDFTKHYADGRPALGLLYEAVFPGSIDDLAVLRVLGVIGIAAVSMLLSCLLMRWGVSPHNAVLWATSAAFLPPFHFYAGWATTFAYPWILLVAALAGFFWIETTQSHRRTLRVAAIGGMTLAMLSYPPAAMFCWVPLGLKILVLRMRPRQAFRAVLRLGYLVVGTGLASLLIAPLARNIRGIPVDSRVQIITSPQEAVEKVLWFVSHPVVVAARPFNIRSPEPLNALLTAGPVLGVTAIGLFVALRGPALSRLGTLCALGVCCSLTMTAHLVVPDNQIEYRFMVGLTVLAWGSVCAAFHWLIQRGAGWLPSRLRNIMRLRGTPIPTACFALLLPLTAYLAITNIRHTFIEPSVSKEDFLLDSLTAYDPSVHDRILIIDHQEIWKNRPNLGTYSTTSDLAHGWVAKPNIRLLLRETGRDQALPVLKVVRDDVLPEAGDYLVDLRPYALSFPG</sequence>
<keyword evidence="1" id="KW-0472">Membrane</keyword>
<feature type="transmembrane region" description="Helical" evidence="1">
    <location>
        <begin position="73"/>
        <end position="97"/>
    </location>
</feature>
<evidence type="ECO:0000313" key="2">
    <source>
        <dbReference type="EMBL" id="SVA87811.1"/>
    </source>
</evidence>
<evidence type="ECO:0008006" key="3">
    <source>
        <dbReference type="Google" id="ProtNLM"/>
    </source>
</evidence>
<feature type="transmembrane region" description="Helical" evidence="1">
    <location>
        <begin position="267"/>
        <end position="290"/>
    </location>
</feature>
<name>A0A381ZFQ4_9ZZZZ</name>
<keyword evidence="1" id="KW-0812">Transmembrane</keyword>
<gene>
    <name evidence="2" type="ORF">METZ01_LOCUS140665</name>
</gene>
<keyword evidence="1" id="KW-1133">Transmembrane helix</keyword>
<protein>
    <recommendedName>
        <fullName evidence="3">Glycosyltransferase RgtA/B/C/D-like domain-containing protein</fullName>
    </recommendedName>
</protein>
<proteinExistence type="predicted"/>
<feature type="transmembrane region" description="Helical" evidence="1">
    <location>
        <begin position="200"/>
        <end position="219"/>
    </location>
</feature>
<dbReference type="AlphaFoldDB" id="A0A381ZFQ4"/>
<feature type="transmembrane region" description="Helical" evidence="1">
    <location>
        <begin position="365"/>
        <end position="384"/>
    </location>
</feature>